<name>A0A224Y3B8_9HEMI</name>
<protein>
    <submittedName>
        <fullName evidence="2">Putative secreted protein</fullName>
    </submittedName>
</protein>
<reference evidence="2" key="1">
    <citation type="journal article" date="2018" name="PLoS Negl. Trop. Dis.">
        <title>An insight into the salivary gland and fat body transcriptome of Panstrongylus lignarius (Hemiptera: Heteroptera), the main vector of Chagas disease in Peru.</title>
        <authorList>
            <person name="Nevoa J.C."/>
            <person name="Mendes M.T."/>
            <person name="da Silva M.V."/>
            <person name="Soares S.C."/>
            <person name="Oliveira C.J.F."/>
            <person name="Ribeiro J.M.C."/>
        </authorList>
    </citation>
    <scope>NUCLEOTIDE SEQUENCE</scope>
</reference>
<keyword evidence="1" id="KW-1133">Transmembrane helix</keyword>
<evidence type="ECO:0000256" key="1">
    <source>
        <dbReference type="SAM" id="Phobius"/>
    </source>
</evidence>
<accession>A0A224Y3B8</accession>
<dbReference type="EMBL" id="GFTR01001425">
    <property type="protein sequence ID" value="JAW15001.1"/>
    <property type="molecule type" value="Transcribed_RNA"/>
</dbReference>
<dbReference type="AlphaFoldDB" id="A0A224Y3B8"/>
<sequence>MLSHRYVFLILHLFLISIYFEYLHSLSIQRGNMIVQRMMFQNQPQRRQSIERSLDLSPFLNHSPKVLMLHSLFYFYVHLNCPYFLNQSVNPRNHF</sequence>
<organism evidence="2">
    <name type="scientific">Panstrongylus lignarius</name>
    <dbReference type="NCBI Taxonomy" id="156445"/>
    <lineage>
        <taxon>Eukaryota</taxon>
        <taxon>Metazoa</taxon>
        <taxon>Ecdysozoa</taxon>
        <taxon>Arthropoda</taxon>
        <taxon>Hexapoda</taxon>
        <taxon>Insecta</taxon>
        <taxon>Pterygota</taxon>
        <taxon>Neoptera</taxon>
        <taxon>Paraneoptera</taxon>
        <taxon>Hemiptera</taxon>
        <taxon>Heteroptera</taxon>
        <taxon>Panheteroptera</taxon>
        <taxon>Cimicomorpha</taxon>
        <taxon>Reduviidae</taxon>
        <taxon>Triatominae</taxon>
        <taxon>Panstrongylus</taxon>
    </lineage>
</organism>
<evidence type="ECO:0000313" key="2">
    <source>
        <dbReference type="EMBL" id="JAW15001.1"/>
    </source>
</evidence>
<keyword evidence="1" id="KW-0472">Membrane</keyword>
<feature type="transmembrane region" description="Helical" evidence="1">
    <location>
        <begin position="6"/>
        <end position="23"/>
    </location>
</feature>
<keyword evidence="1" id="KW-0812">Transmembrane</keyword>
<proteinExistence type="predicted"/>